<dbReference type="AlphaFoldDB" id="A0A930KVL6"/>
<comment type="caution">
    <text evidence="1">The sequence shown here is derived from an EMBL/GenBank/DDBJ whole genome shotgun (WGS) entry which is preliminary data.</text>
</comment>
<organism evidence="1 2">
    <name type="scientific">Rothia mucilaginosa</name>
    <dbReference type="NCBI Taxonomy" id="43675"/>
    <lineage>
        <taxon>Bacteria</taxon>
        <taxon>Bacillati</taxon>
        <taxon>Actinomycetota</taxon>
        <taxon>Actinomycetes</taxon>
        <taxon>Micrococcales</taxon>
        <taxon>Micrococcaceae</taxon>
        <taxon>Rothia</taxon>
    </lineage>
</organism>
<evidence type="ECO:0000313" key="2">
    <source>
        <dbReference type="Proteomes" id="UP000770330"/>
    </source>
</evidence>
<reference evidence="1" key="1">
    <citation type="submission" date="2020-04" db="EMBL/GenBank/DDBJ databases">
        <title>Deep metagenomics examines the oral microbiome during advanced dental caries in children, revealing novel taxa and co-occurrences with host molecules.</title>
        <authorList>
            <person name="Baker J.L."/>
            <person name="Morton J.T."/>
            <person name="Dinis M."/>
            <person name="Alvarez R."/>
            <person name="Tran N.C."/>
            <person name="Knight R."/>
            <person name="Edlund A."/>
        </authorList>
    </citation>
    <scope>NUCLEOTIDE SEQUENCE</scope>
    <source>
        <strain evidence="1">JCVI_39_bin.18</strain>
    </source>
</reference>
<dbReference type="Proteomes" id="UP000770330">
    <property type="component" value="Unassembled WGS sequence"/>
</dbReference>
<protein>
    <submittedName>
        <fullName evidence="1">Uncharacterized protein</fullName>
    </submittedName>
</protein>
<evidence type="ECO:0000313" key="1">
    <source>
        <dbReference type="EMBL" id="MBF1657800.1"/>
    </source>
</evidence>
<dbReference type="RefSeq" id="WP_049327799.1">
    <property type="nucleotide sequence ID" value="NZ_CAKARL010000003.1"/>
</dbReference>
<sequence>MTLKINEKALEKLVQQQIAATTQKYQHEFDRIASTMKGKPVELILPELQKFVKQQGGNVDNAQLKEWAQRLSKGEKFIFTS</sequence>
<proteinExistence type="predicted"/>
<gene>
    <name evidence="1" type="ORF">HXO61_07720</name>
</gene>
<accession>A0A930KVL6</accession>
<dbReference type="EMBL" id="JABZXO010000022">
    <property type="protein sequence ID" value="MBF1657800.1"/>
    <property type="molecule type" value="Genomic_DNA"/>
</dbReference>
<name>A0A930KVL6_9MICC</name>